<evidence type="ECO:0000313" key="6">
    <source>
        <dbReference type="EMBL" id="GCF10235.1"/>
    </source>
</evidence>
<comment type="similarity">
    <text evidence="1">Belongs to the glycosyl hydrolase 30 family.</text>
</comment>
<dbReference type="InterPro" id="IPR012291">
    <property type="entry name" value="CBM2_carb-bd_dom_sf"/>
</dbReference>
<evidence type="ECO:0000256" key="2">
    <source>
        <dbReference type="ARBA" id="ARBA00022729"/>
    </source>
</evidence>
<keyword evidence="7" id="KW-1185">Reference proteome</keyword>
<protein>
    <recommendedName>
        <fullName evidence="5">CBM2 domain-containing protein</fullName>
    </recommendedName>
</protein>
<reference evidence="6 7" key="1">
    <citation type="submission" date="2019-01" db="EMBL/GenBank/DDBJ databases">
        <title>Draft genome sequence of Dictyobacter sp. Uno17.</title>
        <authorList>
            <person name="Wang C.M."/>
            <person name="Zheng Y."/>
            <person name="Sakai Y."/>
            <person name="Abe K."/>
            <person name="Yokota A."/>
            <person name="Yabe S."/>
        </authorList>
    </citation>
    <scope>NUCLEOTIDE SEQUENCE [LARGE SCALE GENOMIC DNA]</scope>
    <source>
        <strain evidence="6 7">Uno17</strain>
    </source>
</reference>
<dbReference type="RefSeq" id="WP_235932628.1">
    <property type="nucleotide sequence ID" value="NZ_BIXY01000064.1"/>
</dbReference>
<dbReference type="GO" id="GO:0006680">
    <property type="term" value="P:glucosylceramide catabolic process"/>
    <property type="evidence" value="ECO:0007669"/>
    <property type="project" value="TreeGrafter"/>
</dbReference>
<dbReference type="PANTHER" id="PTHR11069">
    <property type="entry name" value="GLUCOSYLCERAMIDASE"/>
    <property type="match status" value="1"/>
</dbReference>
<dbReference type="AlphaFoldDB" id="A0A5A5TG85"/>
<keyword evidence="3" id="KW-0378">Hydrolase</keyword>
<dbReference type="GO" id="GO:0005975">
    <property type="term" value="P:carbohydrate metabolic process"/>
    <property type="evidence" value="ECO:0007669"/>
    <property type="project" value="InterPro"/>
</dbReference>
<evidence type="ECO:0000313" key="7">
    <source>
        <dbReference type="Proteomes" id="UP000322530"/>
    </source>
</evidence>
<name>A0A5A5TG85_9CHLR</name>
<dbReference type="SUPFAM" id="SSF51011">
    <property type="entry name" value="Glycosyl hydrolase domain"/>
    <property type="match status" value="1"/>
</dbReference>
<comment type="caution">
    <text evidence="6">The sequence shown here is derived from an EMBL/GenBank/DDBJ whole genome shotgun (WGS) entry which is preliminary data.</text>
</comment>
<dbReference type="GO" id="GO:0016020">
    <property type="term" value="C:membrane"/>
    <property type="evidence" value="ECO:0007669"/>
    <property type="project" value="GOC"/>
</dbReference>
<dbReference type="InterPro" id="IPR039514">
    <property type="entry name" value="6GAL-like"/>
</dbReference>
<dbReference type="InterPro" id="IPR001919">
    <property type="entry name" value="CBD2"/>
</dbReference>
<dbReference type="SMART" id="SM00637">
    <property type="entry name" value="CBD_II"/>
    <property type="match status" value="1"/>
</dbReference>
<gene>
    <name evidence="6" type="ORF">KDI_37990</name>
</gene>
<dbReference type="GO" id="GO:0030247">
    <property type="term" value="F:polysaccharide binding"/>
    <property type="evidence" value="ECO:0007669"/>
    <property type="project" value="UniProtKB-UniRule"/>
</dbReference>
<dbReference type="Gene3D" id="3.20.20.80">
    <property type="entry name" value="Glycosidases"/>
    <property type="match status" value="1"/>
</dbReference>
<dbReference type="InterPro" id="IPR017853">
    <property type="entry name" value="GH"/>
</dbReference>
<dbReference type="InterPro" id="IPR008965">
    <property type="entry name" value="CBM2/CBM3_carb-bd_dom_sf"/>
</dbReference>
<feature type="region of interest" description="Disordered" evidence="4">
    <location>
        <begin position="478"/>
        <end position="512"/>
    </location>
</feature>
<evidence type="ECO:0000256" key="1">
    <source>
        <dbReference type="ARBA" id="ARBA00005382"/>
    </source>
</evidence>
<dbReference type="SUPFAM" id="SSF51445">
    <property type="entry name" value="(Trans)glycosidases"/>
    <property type="match status" value="1"/>
</dbReference>
<dbReference type="Gene3D" id="2.60.40.290">
    <property type="match status" value="1"/>
</dbReference>
<dbReference type="SUPFAM" id="SSF49384">
    <property type="entry name" value="Carbohydrate-binding domain"/>
    <property type="match status" value="1"/>
</dbReference>
<dbReference type="Pfam" id="PF00553">
    <property type="entry name" value="CBM_2"/>
    <property type="match status" value="1"/>
</dbReference>
<feature type="domain" description="CBM2" evidence="5">
    <location>
        <begin position="511"/>
        <end position="623"/>
    </location>
</feature>
<evidence type="ECO:0000256" key="4">
    <source>
        <dbReference type="SAM" id="MobiDB-lite"/>
    </source>
</evidence>
<dbReference type="Proteomes" id="UP000322530">
    <property type="component" value="Unassembled WGS sequence"/>
</dbReference>
<evidence type="ECO:0000256" key="3">
    <source>
        <dbReference type="ARBA" id="ARBA00022801"/>
    </source>
</evidence>
<dbReference type="InterPro" id="IPR013780">
    <property type="entry name" value="Glyco_hydro_b"/>
</dbReference>
<dbReference type="EMBL" id="BIXY01000064">
    <property type="protein sequence ID" value="GCF10235.1"/>
    <property type="molecule type" value="Genomic_DNA"/>
</dbReference>
<dbReference type="Pfam" id="PF17189">
    <property type="entry name" value="Glyco_hydro_30C"/>
    <property type="match status" value="1"/>
</dbReference>
<dbReference type="InterPro" id="IPR001139">
    <property type="entry name" value="Glyco_hydro_30"/>
</dbReference>
<evidence type="ECO:0000259" key="5">
    <source>
        <dbReference type="PROSITE" id="PS51173"/>
    </source>
</evidence>
<keyword evidence="2" id="KW-0732">Signal</keyword>
<dbReference type="Pfam" id="PF14587">
    <property type="entry name" value="Glyco_hydr_30_2"/>
    <property type="match status" value="1"/>
</dbReference>
<dbReference type="InterPro" id="IPR033452">
    <property type="entry name" value="GH30_C"/>
</dbReference>
<dbReference type="PANTHER" id="PTHR11069:SF23">
    <property type="entry name" value="LYSOSOMAL ACID GLUCOSYLCERAMIDASE"/>
    <property type="match status" value="1"/>
</dbReference>
<dbReference type="Gene3D" id="2.60.40.1180">
    <property type="entry name" value="Golgi alpha-mannosidase II"/>
    <property type="match status" value="1"/>
</dbReference>
<sequence length="623" mass="64702">MMKQHHRRRPVVFSVLIGIALLSVVINVSFFQQRASAASAVTINGATTYQTMDGFGFSEAFGQAGSLQNLSSSEQKQILDLLYSPTTGAGFTILRNLLPSASGSTIEPNSPGNPGATPTYRWDGSSEGQIWMSQQAKNYGVTQLYGDAWSAPGYMKTNGNEANGGTLCGAPGASSCSTGDWRQAYANYLVQYAKDYQSAGVPLTELGAFNELNYTTNYSSMIMNPTQAADFIGTLGSAVRGAGLSPKIVCCDVLGWSSAQSYATGLENNAAANSSFSIFSSHGYAGGPTFPITGLGSHHAWETEWSTFDNFDSAWDDGSDASGLTWAQNISTGLTSANLSAFLYWWGASNGTDNEQLVQFNGTTVVPTGRLWAFANYSRFIRPGAVRIGASSGDNNLQVSAYKNTNGTTSIVVLNTANNAITASYSLQNLGVANGTTVTPYLTNNSSHTAQQASTSVNGGSFSTTIPARSLVTYVLSGTGGTTPTPTPTQGATPTPTPTQGVTPTPTPTSTPVSGASCSVHYAVTNQWQGGFGASLTITNTGSTAINGWSLKFSFPNGQTITQLWNGTVTQSGSAVTISNDSYNGSIPAGGTLNSPPGFNGSWAGSNGSPTAFTLNGAACSVV</sequence>
<dbReference type="GO" id="GO:0004348">
    <property type="term" value="F:glucosylceramidase activity"/>
    <property type="evidence" value="ECO:0007669"/>
    <property type="project" value="InterPro"/>
</dbReference>
<organism evidence="6 7">
    <name type="scientific">Dictyobacter arantiisoli</name>
    <dbReference type="NCBI Taxonomy" id="2014874"/>
    <lineage>
        <taxon>Bacteria</taxon>
        <taxon>Bacillati</taxon>
        <taxon>Chloroflexota</taxon>
        <taxon>Ktedonobacteria</taxon>
        <taxon>Ktedonobacterales</taxon>
        <taxon>Dictyobacteraceae</taxon>
        <taxon>Dictyobacter</taxon>
    </lineage>
</organism>
<accession>A0A5A5TG85</accession>
<feature type="compositionally biased region" description="Low complexity" evidence="4">
    <location>
        <begin position="482"/>
        <end position="512"/>
    </location>
</feature>
<dbReference type="PROSITE" id="PS51173">
    <property type="entry name" value="CBM2"/>
    <property type="match status" value="1"/>
</dbReference>
<proteinExistence type="inferred from homology"/>